<keyword evidence="2" id="KW-0732">Signal</keyword>
<feature type="compositionally biased region" description="Polar residues" evidence="1">
    <location>
        <begin position="155"/>
        <end position="164"/>
    </location>
</feature>
<protein>
    <recommendedName>
        <fullName evidence="4">SCP domain-containing protein</fullName>
    </recommendedName>
</protein>
<feature type="signal peptide" evidence="2">
    <location>
        <begin position="1"/>
        <end position="21"/>
    </location>
</feature>
<dbReference type="EMBL" id="HG670306">
    <property type="protein sequence ID" value="CDM86999.1"/>
    <property type="molecule type" value="Genomic_DNA"/>
</dbReference>
<sequence>MAALHLLFLLFLAVAASSNNADQPLTQQEVCMASSSSSCPDDVEPNKEEATVSFRHYARTINVDLVLPASNRAVAAGDEDLQLRQEAMAKAITVLSRHSTETTDAETLKRARGWAVNRVLESGADDRTKEEAFAAAKVQLNSELGQEEKIDGIKSQPSTWSPTSFPGKELKKNEKAWKDYEGSTGHSEMVFNNMEAWASVKDLPLNKRTDDSLGDWLGEIVKVDLVM</sequence>
<dbReference type="HOGENOM" id="CLU_106497_0_0_1"/>
<feature type="chain" id="PRO_5009744551" description="SCP domain-containing protein" evidence="2">
    <location>
        <begin position="22"/>
        <end position="227"/>
    </location>
</feature>
<evidence type="ECO:0000313" key="3">
    <source>
        <dbReference type="EMBL" id="CDM86999.1"/>
    </source>
</evidence>
<accession>A0A080YUD0</accession>
<evidence type="ECO:0008006" key="4">
    <source>
        <dbReference type="Google" id="ProtNLM"/>
    </source>
</evidence>
<evidence type="ECO:0000256" key="2">
    <source>
        <dbReference type="SAM" id="SignalP"/>
    </source>
</evidence>
<reference evidence="3" key="1">
    <citation type="journal article" date="2014" name="Science">
        <title>Structural and functional partitioning of bread wheat chromosome 3B.</title>
        <authorList>
            <person name="Choulet F."/>
            <person name="Alberti A."/>
            <person name="Theil S."/>
            <person name="Glover N."/>
            <person name="Barbe V."/>
            <person name="Daron J."/>
            <person name="Pingault L."/>
            <person name="Sourdille P."/>
            <person name="Couloux A."/>
            <person name="Paux E."/>
            <person name="Leroy P."/>
            <person name="Mangenot S."/>
            <person name="Guilhot N."/>
            <person name="Le Gouis J."/>
            <person name="Balfourier F."/>
            <person name="Alaux M."/>
            <person name="Jamilloux V."/>
            <person name="Poulain J."/>
            <person name="Durand C."/>
            <person name="Bellec A."/>
            <person name="Gaspin C."/>
            <person name="Safar J."/>
            <person name="Dolezel J."/>
            <person name="Rogers J."/>
            <person name="Vandepoele K."/>
            <person name="Aury J.M."/>
            <person name="Mayer K."/>
            <person name="Berges H."/>
            <person name="Quesneville H."/>
            <person name="Wincker P."/>
            <person name="Feuillet C."/>
        </authorList>
    </citation>
    <scope>NUCLEOTIDE SEQUENCE</scope>
</reference>
<feature type="region of interest" description="Disordered" evidence="1">
    <location>
        <begin position="147"/>
        <end position="168"/>
    </location>
</feature>
<dbReference type="AlphaFoldDB" id="A0A080YUD0"/>
<evidence type="ECO:0000256" key="1">
    <source>
        <dbReference type="SAM" id="MobiDB-lite"/>
    </source>
</evidence>
<organism evidence="3">
    <name type="scientific">Triticum aestivum</name>
    <name type="common">Wheat</name>
    <dbReference type="NCBI Taxonomy" id="4565"/>
    <lineage>
        <taxon>Eukaryota</taxon>
        <taxon>Viridiplantae</taxon>
        <taxon>Streptophyta</taxon>
        <taxon>Embryophyta</taxon>
        <taxon>Tracheophyta</taxon>
        <taxon>Spermatophyta</taxon>
        <taxon>Magnoliopsida</taxon>
        <taxon>Liliopsida</taxon>
        <taxon>Poales</taxon>
        <taxon>Poaceae</taxon>
        <taxon>BOP clade</taxon>
        <taxon>Pooideae</taxon>
        <taxon>Triticodae</taxon>
        <taxon>Triticeae</taxon>
        <taxon>Triticinae</taxon>
        <taxon>Triticum</taxon>
    </lineage>
</organism>
<name>A0A080YUD0_WHEAT</name>
<gene>
    <name evidence="3" type="ORF">TRAES_3BF089300010CFD_c1</name>
</gene>
<proteinExistence type="predicted"/>